<name>A0A1H9UHI4_9MICO</name>
<dbReference type="EMBL" id="FOHB01000003">
    <property type="protein sequence ID" value="SES08905.1"/>
    <property type="molecule type" value="Genomic_DNA"/>
</dbReference>
<proteinExistence type="predicted"/>
<accession>A0A1H9UHI4</accession>
<protein>
    <recommendedName>
        <fullName evidence="3">DUF541 domain-containing protein</fullName>
    </recommendedName>
</protein>
<gene>
    <name evidence="1" type="ORF">SAMN05216199_1927</name>
</gene>
<evidence type="ECO:0008006" key="3">
    <source>
        <dbReference type="Google" id="ProtNLM"/>
    </source>
</evidence>
<reference evidence="2" key="1">
    <citation type="submission" date="2016-10" db="EMBL/GenBank/DDBJ databases">
        <authorList>
            <person name="Varghese N."/>
            <person name="Submissions S."/>
        </authorList>
    </citation>
    <scope>NUCLEOTIDE SEQUENCE [LARGE SCALE GENOMIC DNA]</scope>
    <source>
        <strain evidence="2">CGMCC 1.6963</strain>
    </source>
</reference>
<dbReference type="Proteomes" id="UP000199019">
    <property type="component" value="Unassembled WGS sequence"/>
</dbReference>
<keyword evidence="2" id="KW-1185">Reference proteome</keyword>
<dbReference type="Pfam" id="PF04402">
    <property type="entry name" value="SIMPL"/>
    <property type="match status" value="1"/>
</dbReference>
<dbReference type="Gene3D" id="3.30.110.170">
    <property type="entry name" value="Protein of unknown function (DUF541), domain 1"/>
    <property type="match status" value="1"/>
</dbReference>
<dbReference type="STRING" id="587636.SAMN05216199_1927"/>
<dbReference type="PANTHER" id="PTHR34387:SF1">
    <property type="entry name" value="PERIPLASMIC IMMUNOGENIC PROTEIN"/>
    <property type="match status" value="1"/>
</dbReference>
<dbReference type="GO" id="GO:0006974">
    <property type="term" value="P:DNA damage response"/>
    <property type="evidence" value="ECO:0007669"/>
    <property type="project" value="TreeGrafter"/>
</dbReference>
<dbReference type="Gene3D" id="3.30.70.2970">
    <property type="entry name" value="Protein of unknown function (DUF541), domain 2"/>
    <property type="match status" value="1"/>
</dbReference>
<evidence type="ECO:0000313" key="1">
    <source>
        <dbReference type="EMBL" id="SES08905.1"/>
    </source>
</evidence>
<organism evidence="1 2">
    <name type="scientific">Pedococcus cremeus</name>
    <dbReference type="NCBI Taxonomy" id="587636"/>
    <lineage>
        <taxon>Bacteria</taxon>
        <taxon>Bacillati</taxon>
        <taxon>Actinomycetota</taxon>
        <taxon>Actinomycetes</taxon>
        <taxon>Micrococcales</taxon>
        <taxon>Intrasporangiaceae</taxon>
        <taxon>Pedococcus</taxon>
    </lineage>
</organism>
<evidence type="ECO:0000313" key="2">
    <source>
        <dbReference type="Proteomes" id="UP000199019"/>
    </source>
</evidence>
<dbReference type="PANTHER" id="PTHR34387">
    <property type="entry name" value="SLR1258 PROTEIN"/>
    <property type="match status" value="1"/>
</dbReference>
<dbReference type="InterPro" id="IPR007497">
    <property type="entry name" value="SIMPL/DUF541"/>
</dbReference>
<dbReference type="AlphaFoldDB" id="A0A1H9UHI4"/>
<dbReference type="InterPro" id="IPR052022">
    <property type="entry name" value="26kDa_periplasmic_antigen"/>
</dbReference>
<sequence>MPGNEERAAGGAAHVEVSGVGAASAVPDVVRLDVTVRCDAEDVARALADAGARATALAEAARDHGVEGRDVQTTGAGVRPRHDRDGVEVVGYTAHQGLSLAVRDPGRLGALVEAFAGVAGNALAVDRISLEVGDPEPLRARARQAAFADARAKAEQYADLAGRTLGKVTALTDVVQGGAQPRYELMAARAGSPGALPVELGENTVTATVVVRWDW</sequence>
<dbReference type="RefSeq" id="WP_177180292.1">
    <property type="nucleotide sequence ID" value="NZ_FOHB01000003.1"/>
</dbReference>